<dbReference type="EC" id="2.7.13.3" evidence="3"/>
<proteinExistence type="predicted"/>
<dbReference type="AlphaFoldDB" id="A0A2K9NSM9"/>
<dbReference type="InterPro" id="IPR004358">
    <property type="entry name" value="Sig_transdc_His_kin-like_C"/>
</dbReference>
<dbReference type="Gene3D" id="1.10.287.130">
    <property type="match status" value="1"/>
</dbReference>
<evidence type="ECO:0000256" key="6">
    <source>
        <dbReference type="ARBA" id="ARBA00022679"/>
    </source>
</evidence>
<dbReference type="PROSITE" id="PS50109">
    <property type="entry name" value="HIS_KIN"/>
    <property type="match status" value="1"/>
</dbReference>
<evidence type="ECO:0000256" key="1">
    <source>
        <dbReference type="ARBA" id="ARBA00000085"/>
    </source>
</evidence>
<dbReference type="SUPFAM" id="SSF47384">
    <property type="entry name" value="Homodimeric domain of signal transducing histidine kinase"/>
    <property type="match status" value="1"/>
</dbReference>
<comment type="catalytic activity">
    <reaction evidence="1">
        <text>ATP + protein L-histidine = ADP + protein N-phospho-L-histidine.</text>
        <dbReference type="EC" id="2.7.13.3"/>
    </reaction>
</comment>
<organism evidence="10 11">
    <name type="scientific">Bacteriovorax stolpii</name>
    <name type="common">Bdellovibrio stolpii</name>
    <dbReference type="NCBI Taxonomy" id="960"/>
    <lineage>
        <taxon>Bacteria</taxon>
        <taxon>Pseudomonadati</taxon>
        <taxon>Bdellovibrionota</taxon>
        <taxon>Bacteriovoracia</taxon>
        <taxon>Bacteriovoracales</taxon>
        <taxon>Bacteriovoracaceae</taxon>
        <taxon>Bacteriovorax</taxon>
    </lineage>
</organism>
<keyword evidence="7" id="KW-0418">Kinase</keyword>
<dbReference type="GO" id="GO:0000155">
    <property type="term" value="F:phosphorelay sensor kinase activity"/>
    <property type="evidence" value="ECO:0007669"/>
    <property type="project" value="InterPro"/>
</dbReference>
<evidence type="ECO:0000256" key="5">
    <source>
        <dbReference type="ARBA" id="ARBA00022553"/>
    </source>
</evidence>
<keyword evidence="6" id="KW-0808">Transferase</keyword>
<dbReference type="CDD" id="cd00082">
    <property type="entry name" value="HisKA"/>
    <property type="match status" value="1"/>
</dbReference>
<dbReference type="Gene3D" id="3.30.565.10">
    <property type="entry name" value="Histidine kinase-like ATPase, C-terminal domain"/>
    <property type="match status" value="1"/>
</dbReference>
<comment type="subcellular location">
    <subcellularLocation>
        <location evidence="2">Cell membrane</location>
        <topology evidence="2">Multi-pass membrane protein</topology>
    </subcellularLocation>
</comment>
<dbReference type="Proteomes" id="UP000235584">
    <property type="component" value="Chromosome"/>
</dbReference>
<evidence type="ECO:0000256" key="3">
    <source>
        <dbReference type="ARBA" id="ARBA00012438"/>
    </source>
</evidence>
<reference evidence="10 11" key="1">
    <citation type="submission" date="2018-01" db="EMBL/GenBank/DDBJ databases">
        <title>Complete genome sequence of Bacteriovorax stolpii DSM12778.</title>
        <authorList>
            <person name="Tang B."/>
            <person name="Chang J."/>
        </authorList>
    </citation>
    <scope>NUCLEOTIDE SEQUENCE [LARGE SCALE GENOMIC DNA]</scope>
    <source>
        <strain evidence="10 11">DSM 12778</strain>
    </source>
</reference>
<dbReference type="PANTHER" id="PTHR44936">
    <property type="entry name" value="SENSOR PROTEIN CREC"/>
    <property type="match status" value="1"/>
</dbReference>
<accession>A0A2K9NSM9</accession>
<dbReference type="Pfam" id="PF02518">
    <property type="entry name" value="HATPase_c"/>
    <property type="match status" value="1"/>
</dbReference>
<dbReference type="KEGG" id="bsto:C0V70_08225"/>
<dbReference type="InterPro" id="IPR050980">
    <property type="entry name" value="2C_sensor_his_kinase"/>
</dbReference>
<dbReference type="SUPFAM" id="SSF55874">
    <property type="entry name" value="ATPase domain of HSP90 chaperone/DNA topoisomerase II/histidine kinase"/>
    <property type="match status" value="1"/>
</dbReference>
<dbReference type="InterPro" id="IPR036890">
    <property type="entry name" value="HATPase_C_sf"/>
</dbReference>
<sequence length="541" mass="61098">MKTKTILIFFLVLLVLISAGLSGGLYLFNHEKNDALKNALILQQKNSLDLITEQVYGDLLIDNTMEVERKLNIMVEKKVIESFSLMKGEDQKDSSAFCQVIYFDKINKQGVWGNFCVKFSSEHLGVNTLDLKGVTTAVIFLLAFFLMIIVFIFRQVTKQSQKLHKGVESALLHPDKDIVGSDLWAPVLGHLREEVSRSKKAEEELLKRQIEEEKILIAHQVSHDIRSPLSVLRMALDEVSGVALEQRLMIENAIQRINDISDNLLQSFKKKSPKKELDEMALTPVLDQLVAEKKLQYKGREDITFNYHFPAELREVKIKIHRSDFQRLFSNIVNNAVEAMSSGGVIDIKVSKHFPLIVISITDQGAGIPKEILGKIGERGLTHGKDGSASGSGLGLSHAKEAMKSFGGQLVIESKEGKGTTINLSLPAVFSNEEEAPAFFDYVFIDNDKIMRLAWEQRARKNKVRLLSLSTLADFDEYLHQIDKEKTSIYIDSDLGEEQIPGEEFALKLHQRGYQKLFMASSHEIPEFYPWLKNSGKTCPF</sequence>
<dbReference type="SMART" id="SM00387">
    <property type="entry name" value="HATPase_c"/>
    <property type="match status" value="1"/>
</dbReference>
<name>A0A2K9NSM9_BACTC</name>
<dbReference type="InterPro" id="IPR005467">
    <property type="entry name" value="His_kinase_dom"/>
</dbReference>
<dbReference type="OrthoDB" id="5298959at2"/>
<dbReference type="InterPro" id="IPR036097">
    <property type="entry name" value="HisK_dim/P_sf"/>
</dbReference>
<dbReference type="InterPro" id="IPR003594">
    <property type="entry name" value="HATPase_dom"/>
</dbReference>
<dbReference type="PANTHER" id="PTHR44936:SF9">
    <property type="entry name" value="SENSOR PROTEIN CREC"/>
    <property type="match status" value="1"/>
</dbReference>
<gene>
    <name evidence="10" type="ORF">C0V70_08225</name>
</gene>
<keyword evidence="9" id="KW-0843">Virulence</keyword>
<dbReference type="InterPro" id="IPR003661">
    <property type="entry name" value="HisK_dim/P_dom"/>
</dbReference>
<keyword evidence="4" id="KW-0472">Membrane</keyword>
<evidence type="ECO:0000256" key="7">
    <source>
        <dbReference type="ARBA" id="ARBA00022777"/>
    </source>
</evidence>
<evidence type="ECO:0000256" key="4">
    <source>
        <dbReference type="ARBA" id="ARBA00022475"/>
    </source>
</evidence>
<keyword evidence="8" id="KW-0902">Two-component regulatory system</keyword>
<protein>
    <recommendedName>
        <fullName evidence="3">histidine kinase</fullName>
        <ecNumber evidence="3">2.7.13.3</ecNumber>
    </recommendedName>
</protein>
<evidence type="ECO:0000313" key="10">
    <source>
        <dbReference type="EMBL" id="AUN98095.1"/>
    </source>
</evidence>
<dbReference type="RefSeq" id="WP_102243386.1">
    <property type="nucleotide sequence ID" value="NZ_CP025704.1"/>
</dbReference>
<keyword evidence="5" id="KW-0597">Phosphoprotein</keyword>
<dbReference type="CDD" id="cd00075">
    <property type="entry name" value="HATPase"/>
    <property type="match status" value="1"/>
</dbReference>
<evidence type="ECO:0000256" key="9">
    <source>
        <dbReference type="ARBA" id="ARBA00023026"/>
    </source>
</evidence>
<evidence type="ECO:0000313" key="11">
    <source>
        <dbReference type="Proteomes" id="UP000235584"/>
    </source>
</evidence>
<evidence type="ECO:0000256" key="8">
    <source>
        <dbReference type="ARBA" id="ARBA00023012"/>
    </source>
</evidence>
<evidence type="ECO:0000256" key="2">
    <source>
        <dbReference type="ARBA" id="ARBA00004651"/>
    </source>
</evidence>
<dbReference type="GO" id="GO:0005886">
    <property type="term" value="C:plasma membrane"/>
    <property type="evidence" value="ECO:0007669"/>
    <property type="project" value="UniProtKB-SubCell"/>
</dbReference>
<keyword evidence="4" id="KW-1003">Cell membrane</keyword>
<dbReference type="PRINTS" id="PR00344">
    <property type="entry name" value="BCTRLSENSOR"/>
</dbReference>
<keyword evidence="11" id="KW-1185">Reference proteome</keyword>
<dbReference type="EMBL" id="CP025704">
    <property type="protein sequence ID" value="AUN98095.1"/>
    <property type="molecule type" value="Genomic_DNA"/>
</dbReference>